<dbReference type="EMBL" id="NTUS01000009">
    <property type="protein sequence ID" value="PFB09776.1"/>
    <property type="molecule type" value="Genomic_DNA"/>
</dbReference>
<proteinExistence type="predicted"/>
<sequence>MGKPFKFEGKDSYGDGYLIDNDGCLVGLATEHYGGSSVGGYLEFNDIELFEKFVQAVNETYKILKEQN</sequence>
<gene>
    <name evidence="1" type="ORF">CN398_02925</name>
</gene>
<protein>
    <submittedName>
        <fullName evidence="1">Uncharacterized protein</fullName>
    </submittedName>
</protein>
<evidence type="ECO:0000313" key="1">
    <source>
        <dbReference type="EMBL" id="PFB09776.1"/>
    </source>
</evidence>
<accession>A0A9X6VEW5</accession>
<dbReference type="Proteomes" id="UP000220397">
    <property type="component" value="Unassembled WGS sequence"/>
</dbReference>
<comment type="caution">
    <text evidence="1">The sequence shown here is derived from an EMBL/GenBank/DDBJ whole genome shotgun (WGS) entry which is preliminary data.</text>
</comment>
<name>A0A9X6VEW5_BACTU</name>
<evidence type="ECO:0000313" key="2">
    <source>
        <dbReference type="Proteomes" id="UP000220397"/>
    </source>
</evidence>
<dbReference type="RefSeq" id="WP_062804363.1">
    <property type="nucleotide sequence ID" value="NZ_CP014847.1"/>
</dbReference>
<reference evidence="1 2" key="1">
    <citation type="submission" date="2017-09" db="EMBL/GenBank/DDBJ databases">
        <title>Large-scale bioinformatics analysis of Bacillus genomes uncovers conserved roles of natural products in bacterial physiology.</title>
        <authorList>
            <consortium name="Agbiome Team Llc"/>
            <person name="Bleich R.M."/>
            <person name="Kirk G.J."/>
            <person name="Santa Maria K.C."/>
            <person name="Allen S.E."/>
            <person name="Farag S."/>
            <person name="Shank E.A."/>
            <person name="Bowers A."/>
        </authorList>
    </citation>
    <scope>NUCLEOTIDE SEQUENCE [LARGE SCALE GENOMIC DNA]</scope>
    <source>
        <strain evidence="1 2">AFS015413</strain>
    </source>
</reference>
<dbReference type="AlphaFoldDB" id="A0A9X6VEW5"/>
<organism evidence="1 2">
    <name type="scientific">Bacillus thuringiensis</name>
    <dbReference type="NCBI Taxonomy" id="1428"/>
    <lineage>
        <taxon>Bacteria</taxon>
        <taxon>Bacillati</taxon>
        <taxon>Bacillota</taxon>
        <taxon>Bacilli</taxon>
        <taxon>Bacillales</taxon>
        <taxon>Bacillaceae</taxon>
        <taxon>Bacillus</taxon>
        <taxon>Bacillus cereus group</taxon>
    </lineage>
</organism>